<name>A0A6N7W3C0_ACIFE</name>
<protein>
    <submittedName>
        <fullName evidence="2">Uncharacterized protein</fullName>
    </submittedName>
</protein>
<accession>A0A6N7W3C0</accession>
<dbReference type="RefSeq" id="WP_022487433.1">
    <property type="nucleotide sequence ID" value="NZ_JAYLVM010000123.1"/>
</dbReference>
<evidence type="ECO:0000313" key="2">
    <source>
        <dbReference type="EMBL" id="MSS82628.1"/>
    </source>
</evidence>
<proteinExistence type="predicted"/>
<dbReference type="AlphaFoldDB" id="A0A6N7W3C0"/>
<evidence type="ECO:0000256" key="1">
    <source>
        <dbReference type="SAM" id="MobiDB-lite"/>
    </source>
</evidence>
<reference evidence="2 3" key="1">
    <citation type="submission" date="2019-08" db="EMBL/GenBank/DDBJ databases">
        <title>In-depth cultivation of the pig gut microbiome towards novel bacterial diversity and tailored functional studies.</title>
        <authorList>
            <person name="Wylensek D."/>
            <person name="Hitch T.C.A."/>
            <person name="Clavel T."/>
        </authorList>
    </citation>
    <scope>NUCLEOTIDE SEQUENCE [LARGE SCALE GENOMIC DNA]</scope>
    <source>
        <strain evidence="2 3">WCA-389-WT-5B</strain>
    </source>
</reference>
<comment type="caution">
    <text evidence="2">The sequence shown here is derived from an EMBL/GenBank/DDBJ whole genome shotgun (WGS) entry which is preliminary data.</text>
</comment>
<sequence length="59" mass="6732">MEKKVFTMWEMNLGFRPKDFQSVWGAVIQKNSPKQSCPKVKAARQGRGPVDFESSAWSV</sequence>
<dbReference type="EMBL" id="VULN01000011">
    <property type="protein sequence ID" value="MSS82628.1"/>
    <property type="molecule type" value="Genomic_DNA"/>
</dbReference>
<organism evidence="2 3">
    <name type="scientific">Acidaminococcus fermentans</name>
    <dbReference type="NCBI Taxonomy" id="905"/>
    <lineage>
        <taxon>Bacteria</taxon>
        <taxon>Bacillati</taxon>
        <taxon>Bacillota</taxon>
        <taxon>Negativicutes</taxon>
        <taxon>Acidaminococcales</taxon>
        <taxon>Acidaminococcaceae</taxon>
        <taxon>Acidaminococcus</taxon>
    </lineage>
</organism>
<gene>
    <name evidence="2" type="ORF">FX155_08495</name>
</gene>
<dbReference type="Proteomes" id="UP000441455">
    <property type="component" value="Unassembled WGS sequence"/>
</dbReference>
<evidence type="ECO:0000313" key="3">
    <source>
        <dbReference type="Proteomes" id="UP000441455"/>
    </source>
</evidence>
<feature type="region of interest" description="Disordered" evidence="1">
    <location>
        <begin position="37"/>
        <end position="59"/>
    </location>
</feature>